<dbReference type="Proteomes" id="UP001153954">
    <property type="component" value="Unassembled WGS sequence"/>
</dbReference>
<dbReference type="PROSITE" id="PS01220">
    <property type="entry name" value="PBP"/>
    <property type="match status" value="1"/>
</dbReference>
<sequence length="214" mass="24019">MGRLFRFAIILLIAFSTEVNFSVLARKMPPVSRAFEAYYIVPDVVSNAPGCEVKVYYPSGVEVNLGNELTPTLVKDEPSVYWNANPGKYYLLVMTDPDVPSRKEPKLREFNHWLVGNIPGSNVTAGETLSEYIGSAPPPGTGLHRYVFLVYQQPEKLPFDEHRLTNRSADNRPGFSIAKFAAKYNLGDPVSGNFYQAQYDDYVPVIFEKLGVKM</sequence>
<feature type="signal peptide" evidence="2">
    <location>
        <begin position="1"/>
        <end position="21"/>
    </location>
</feature>
<dbReference type="Gene3D" id="3.90.280.10">
    <property type="entry name" value="PEBP-like"/>
    <property type="match status" value="1"/>
</dbReference>
<organism evidence="3 4">
    <name type="scientific">Euphydryas editha</name>
    <name type="common">Edith's checkerspot</name>
    <dbReference type="NCBI Taxonomy" id="104508"/>
    <lineage>
        <taxon>Eukaryota</taxon>
        <taxon>Metazoa</taxon>
        <taxon>Ecdysozoa</taxon>
        <taxon>Arthropoda</taxon>
        <taxon>Hexapoda</taxon>
        <taxon>Insecta</taxon>
        <taxon>Pterygota</taxon>
        <taxon>Neoptera</taxon>
        <taxon>Endopterygota</taxon>
        <taxon>Lepidoptera</taxon>
        <taxon>Glossata</taxon>
        <taxon>Ditrysia</taxon>
        <taxon>Papilionoidea</taxon>
        <taxon>Nymphalidae</taxon>
        <taxon>Nymphalinae</taxon>
        <taxon>Euphydryas</taxon>
    </lineage>
</organism>
<dbReference type="CDD" id="cd00866">
    <property type="entry name" value="PEBP_euk"/>
    <property type="match status" value="1"/>
</dbReference>
<evidence type="ECO:0000313" key="3">
    <source>
        <dbReference type="EMBL" id="CAH2094033.1"/>
    </source>
</evidence>
<dbReference type="InterPro" id="IPR035810">
    <property type="entry name" value="PEBP_euk"/>
</dbReference>
<dbReference type="PANTHER" id="PTHR11362:SF82">
    <property type="entry name" value="PHOSPHATIDYLETHANOLAMINE-BINDING PROTEIN 4"/>
    <property type="match status" value="1"/>
</dbReference>
<evidence type="ECO:0000256" key="1">
    <source>
        <dbReference type="ARBA" id="ARBA00007091"/>
    </source>
</evidence>
<evidence type="ECO:0008006" key="5">
    <source>
        <dbReference type="Google" id="ProtNLM"/>
    </source>
</evidence>
<gene>
    <name evidence="3" type="ORF">EEDITHA_LOCUS9637</name>
</gene>
<keyword evidence="4" id="KW-1185">Reference proteome</keyword>
<reference evidence="3" key="1">
    <citation type="submission" date="2022-03" db="EMBL/GenBank/DDBJ databases">
        <authorList>
            <person name="Tunstrom K."/>
        </authorList>
    </citation>
    <scope>NUCLEOTIDE SEQUENCE</scope>
</reference>
<comment type="similarity">
    <text evidence="1">Belongs to the phosphatidylethanolamine-binding protein family.</text>
</comment>
<dbReference type="SUPFAM" id="SSF49777">
    <property type="entry name" value="PEBP-like"/>
    <property type="match status" value="1"/>
</dbReference>
<dbReference type="InterPro" id="IPR001858">
    <property type="entry name" value="Phosphatidylethanolamine-bd_CS"/>
</dbReference>
<dbReference type="InterPro" id="IPR008914">
    <property type="entry name" value="PEBP"/>
</dbReference>
<dbReference type="AlphaFoldDB" id="A0AAU9U4D6"/>
<comment type="caution">
    <text evidence="3">The sequence shown here is derived from an EMBL/GenBank/DDBJ whole genome shotgun (WGS) entry which is preliminary data.</text>
</comment>
<feature type="chain" id="PRO_5043650614" description="Phosphatidylethanolamine-binding protein" evidence="2">
    <location>
        <begin position="22"/>
        <end position="214"/>
    </location>
</feature>
<dbReference type="Pfam" id="PF01161">
    <property type="entry name" value="PBP"/>
    <property type="match status" value="1"/>
</dbReference>
<name>A0AAU9U4D6_EUPED</name>
<dbReference type="EMBL" id="CAKOGL010000013">
    <property type="protein sequence ID" value="CAH2094033.1"/>
    <property type="molecule type" value="Genomic_DNA"/>
</dbReference>
<keyword evidence="2" id="KW-0732">Signal</keyword>
<evidence type="ECO:0000256" key="2">
    <source>
        <dbReference type="SAM" id="SignalP"/>
    </source>
</evidence>
<protein>
    <recommendedName>
        <fullName evidence="5">Phosphatidylethanolamine-binding protein</fullName>
    </recommendedName>
</protein>
<accession>A0AAU9U4D6</accession>
<evidence type="ECO:0000313" key="4">
    <source>
        <dbReference type="Proteomes" id="UP001153954"/>
    </source>
</evidence>
<dbReference type="FunFam" id="3.90.280.10:FF:000006">
    <property type="entry name" value="protein D3"/>
    <property type="match status" value="1"/>
</dbReference>
<dbReference type="PANTHER" id="PTHR11362">
    <property type="entry name" value="PHOSPHATIDYLETHANOLAMINE-BINDING PROTEIN"/>
    <property type="match status" value="1"/>
</dbReference>
<dbReference type="InterPro" id="IPR036610">
    <property type="entry name" value="PEBP-like_sf"/>
</dbReference>
<proteinExistence type="inferred from homology"/>